<sequence length="476" mass="51579">METAGATGVVALAGCSGDGDSGDGDTGGTTDNGGSQDTVTVQWAADPRLAEQIDVFTEEMREAGLPDHIELDIIAGSNVTDDRQDQYTQWLNSERSEPDLLNLDSGWTVPFIVRGQTENLEDHLSSDLVDSIHDEYFDNALLTAVDDDGVLNALPMWVGLPAMMYRKDLVEDAGYDPEGENWATESITWQEFSQVISDVLDENDDLDMGYTFQANDYEGLSCCNFNEFISSWGGAYFGGDLLGPIGERDITVNEQPVLDSIRMIRTFIHGQDDEHSLDGYEGPISPESVVQMTEQTSLDPFLSGNAVANRNWPSFIQEAASDENFGEDLGVMPIPYAVTSEEATYEGRGGPVGALGGWHLAMNPYSEKKEAAAEVMAAMTADNVLLNGIFDAVGQIPPKAQVLASDGAQDIPVIGRYVDTLRVVGENAIPRPATAVWPQQSSEISGEVNSTYNQQKSPEEAMSDLEESLDSIEQSV</sequence>
<comment type="caution">
    <text evidence="2">The sequence shown here is derived from an EMBL/GenBank/DDBJ whole genome shotgun (WGS) entry which is preliminary data.</text>
</comment>
<dbReference type="PANTHER" id="PTHR43649">
    <property type="entry name" value="ARABINOSE-BINDING PROTEIN-RELATED"/>
    <property type="match status" value="1"/>
</dbReference>
<feature type="compositionally biased region" description="Acidic residues" evidence="1">
    <location>
        <begin position="461"/>
        <end position="470"/>
    </location>
</feature>
<feature type="compositionally biased region" description="Gly residues" evidence="1">
    <location>
        <begin position="16"/>
        <end position="31"/>
    </location>
</feature>
<name>A0ABD5QZF5_9EURY</name>
<evidence type="ECO:0000313" key="3">
    <source>
        <dbReference type="Proteomes" id="UP001596118"/>
    </source>
</evidence>
<evidence type="ECO:0000313" key="2">
    <source>
        <dbReference type="EMBL" id="MFC5278075.1"/>
    </source>
</evidence>
<accession>A0ABD5QZF5</accession>
<dbReference type="SUPFAM" id="SSF53850">
    <property type="entry name" value="Periplasmic binding protein-like II"/>
    <property type="match status" value="1"/>
</dbReference>
<dbReference type="PANTHER" id="PTHR43649:SF12">
    <property type="entry name" value="DIACETYLCHITOBIOSE BINDING PROTEIN DASA"/>
    <property type="match status" value="1"/>
</dbReference>
<dbReference type="AlphaFoldDB" id="A0ABD5QZF5"/>
<feature type="compositionally biased region" description="Polar residues" evidence="1">
    <location>
        <begin position="437"/>
        <end position="456"/>
    </location>
</feature>
<keyword evidence="3" id="KW-1185">Reference proteome</keyword>
<proteinExistence type="predicted"/>
<organism evidence="2 3">
    <name type="scientific">Halorubrum rubrum</name>
    <dbReference type="NCBI Taxonomy" id="1126240"/>
    <lineage>
        <taxon>Archaea</taxon>
        <taxon>Methanobacteriati</taxon>
        <taxon>Methanobacteriota</taxon>
        <taxon>Stenosarchaea group</taxon>
        <taxon>Halobacteria</taxon>
        <taxon>Halobacteriales</taxon>
        <taxon>Haloferacaceae</taxon>
        <taxon>Halorubrum</taxon>
    </lineage>
</organism>
<dbReference type="Pfam" id="PF01547">
    <property type="entry name" value="SBP_bac_1"/>
    <property type="match status" value="1"/>
</dbReference>
<dbReference type="EMBL" id="JBHSKY010000006">
    <property type="protein sequence ID" value="MFC5278075.1"/>
    <property type="molecule type" value="Genomic_DNA"/>
</dbReference>
<reference evidence="2 3" key="1">
    <citation type="journal article" date="2019" name="Int. J. Syst. Evol. Microbiol.">
        <title>The Global Catalogue of Microorganisms (GCM) 10K type strain sequencing project: providing services to taxonomists for standard genome sequencing and annotation.</title>
        <authorList>
            <consortium name="The Broad Institute Genomics Platform"/>
            <consortium name="The Broad Institute Genome Sequencing Center for Infectious Disease"/>
            <person name="Wu L."/>
            <person name="Ma J."/>
        </authorList>
    </citation>
    <scope>NUCLEOTIDE SEQUENCE [LARGE SCALE GENOMIC DNA]</scope>
    <source>
        <strain evidence="2 3">CGMCC 1.12124</strain>
    </source>
</reference>
<evidence type="ECO:0000256" key="1">
    <source>
        <dbReference type="SAM" id="MobiDB-lite"/>
    </source>
</evidence>
<feature type="region of interest" description="Disordered" evidence="1">
    <location>
        <begin position="14"/>
        <end position="37"/>
    </location>
</feature>
<dbReference type="InterPro" id="IPR006059">
    <property type="entry name" value="SBP"/>
</dbReference>
<feature type="region of interest" description="Disordered" evidence="1">
    <location>
        <begin position="435"/>
        <end position="476"/>
    </location>
</feature>
<dbReference type="Proteomes" id="UP001596118">
    <property type="component" value="Unassembled WGS sequence"/>
</dbReference>
<dbReference type="RefSeq" id="WP_256410625.1">
    <property type="nucleotide sequence ID" value="NZ_JANHDM010000001.1"/>
</dbReference>
<gene>
    <name evidence="2" type="ORF">ACFPM1_04760</name>
</gene>
<protein>
    <submittedName>
        <fullName evidence="2">Extracellular solute-binding protein</fullName>
    </submittedName>
</protein>
<dbReference type="InterPro" id="IPR050490">
    <property type="entry name" value="Bact_solute-bd_prot1"/>
</dbReference>
<dbReference type="Gene3D" id="3.40.190.10">
    <property type="entry name" value="Periplasmic binding protein-like II"/>
    <property type="match status" value="2"/>
</dbReference>